<dbReference type="InterPro" id="IPR032288">
    <property type="entry name" value="Metallophos_C"/>
</dbReference>
<keyword evidence="6" id="KW-1185">Reference proteome</keyword>
<dbReference type="Pfam" id="PF16371">
    <property type="entry name" value="MetallophosN"/>
    <property type="match status" value="1"/>
</dbReference>
<reference evidence="5" key="1">
    <citation type="submission" date="2020-11" db="EMBL/GenBank/DDBJ databases">
        <title>Genome seq and assembly of Planobacterium sp.</title>
        <authorList>
            <person name="Chhetri G."/>
        </authorList>
    </citation>
    <scope>NUCLEOTIDE SEQUENCE</scope>
    <source>
        <strain evidence="5">GCR5</strain>
    </source>
</reference>
<keyword evidence="1" id="KW-0732">Signal</keyword>
<evidence type="ECO:0000259" key="2">
    <source>
        <dbReference type="Pfam" id="PF00149"/>
    </source>
</evidence>
<proteinExistence type="predicted"/>
<dbReference type="AlphaFoldDB" id="A0A930YUM2"/>
<feature type="domain" description="Calcineurin-like phosphoesterase C-terminal" evidence="3">
    <location>
        <begin position="351"/>
        <end position="517"/>
    </location>
</feature>
<dbReference type="InterPro" id="IPR004843">
    <property type="entry name" value="Calcineurin-like_PHP"/>
</dbReference>
<dbReference type="SUPFAM" id="SSF117074">
    <property type="entry name" value="Hypothetical protein PA1324"/>
    <property type="match status" value="1"/>
</dbReference>
<dbReference type="PANTHER" id="PTHR43143:SF6">
    <property type="entry name" value="BLL3016 PROTEIN"/>
    <property type="match status" value="1"/>
</dbReference>
<dbReference type="Pfam" id="PF16370">
    <property type="entry name" value="MetallophosC"/>
    <property type="match status" value="1"/>
</dbReference>
<evidence type="ECO:0000256" key="1">
    <source>
        <dbReference type="SAM" id="SignalP"/>
    </source>
</evidence>
<feature type="domain" description="Calcineurin-like phosphoesterase N-terminal" evidence="4">
    <location>
        <begin position="40"/>
        <end position="111"/>
    </location>
</feature>
<feature type="signal peptide" evidence="1">
    <location>
        <begin position="1"/>
        <end position="22"/>
    </location>
</feature>
<dbReference type="InterPro" id="IPR032285">
    <property type="entry name" value="Metallophos_N"/>
</dbReference>
<organism evidence="5 6">
    <name type="scientific">Planobacterium oryzisoli</name>
    <dbReference type="NCBI Taxonomy" id="2771435"/>
    <lineage>
        <taxon>Bacteria</taxon>
        <taxon>Pseudomonadati</taxon>
        <taxon>Bacteroidota</taxon>
        <taxon>Flavobacteriia</taxon>
        <taxon>Flavobacteriales</taxon>
        <taxon>Weeksellaceae</taxon>
        <taxon>Chryseobacterium group</taxon>
        <taxon>Chryseobacterium</taxon>
    </lineage>
</organism>
<comment type="caution">
    <text evidence="5">The sequence shown here is derived from an EMBL/GenBank/DDBJ whole genome shotgun (WGS) entry which is preliminary data.</text>
</comment>
<evidence type="ECO:0000259" key="4">
    <source>
        <dbReference type="Pfam" id="PF16371"/>
    </source>
</evidence>
<feature type="chain" id="PRO_5036736817" evidence="1">
    <location>
        <begin position="23"/>
        <end position="532"/>
    </location>
</feature>
<gene>
    <name evidence="5" type="ORF">IC612_02440</name>
</gene>
<accession>A0A930YUM2</accession>
<evidence type="ECO:0000313" key="5">
    <source>
        <dbReference type="EMBL" id="MBF5026655.1"/>
    </source>
</evidence>
<name>A0A930YUM2_9FLAO</name>
<dbReference type="PANTHER" id="PTHR43143">
    <property type="entry name" value="METALLOPHOSPHOESTERASE, CALCINEURIN SUPERFAMILY"/>
    <property type="match status" value="1"/>
</dbReference>
<sequence length="532" mass="60775">MKHSIMRLLYLALITASISVYSQQELKGTVYLDTNKNGILDRGEKGLGGVGVSNGKNVVITDKNGVYSLPVGAESSVFVIKPSGFSTPLKKGNLPDFYYHYKPNDSSKEFKFKGTPATGKLPRSVNFALYPQTEAEEFQILVFGDPQPYTEHEMDYFRRGIIEEVRRNPRKAVFGISLGDLVGDDLSLHPSYIRSVEKLEMPWYNVIGNHDMNYDAKQDFLSDETFEQHFGPSTYAFNYGKVHFVILDNILYPDPRDQKGYWGGLREDQLQFIAQDLQHVPKDHQIVVAFHIHLKIEDQDNPHFRISDRDRLFELLSPFSKVLLLSAHTHKQEQIFYTRKEGWLGATPLHELNMGTTSGDWYSGTVDSTGVPLSVMRDGTYRGYSFIDFSQKGYNVDYKVAGKPDDFMVELHVPKVITRTRNSARFFANFFTGGAHDTLEYRIDQGEWKKMTREVSYDPAYVSDVLMWDTVEKLPEGRRPSNPEVSTHLWSAGFPRNLTVGDHLVEVRATDRYGKTFSNTQKFLVQELQPIP</sequence>
<dbReference type="Gene3D" id="2.60.40.10">
    <property type="entry name" value="Immunoglobulins"/>
    <property type="match status" value="1"/>
</dbReference>
<dbReference type="Proteomes" id="UP000694480">
    <property type="component" value="Unassembled WGS sequence"/>
</dbReference>
<dbReference type="InterPro" id="IPR051918">
    <property type="entry name" value="STPP_CPPED1"/>
</dbReference>
<dbReference type="RefSeq" id="WP_194738586.1">
    <property type="nucleotide sequence ID" value="NZ_JADKYY010000002.1"/>
</dbReference>
<feature type="domain" description="Calcineurin-like phosphoesterase" evidence="2">
    <location>
        <begin position="139"/>
        <end position="331"/>
    </location>
</feature>
<dbReference type="InterPro" id="IPR029052">
    <property type="entry name" value="Metallo-depent_PP-like"/>
</dbReference>
<protein>
    <submittedName>
        <fullName evidence="5">Calcineurin-like phosphoesterase family protein</fullName>
    </submittedName>
</protein>
<dbReference type="GO" id="GO:0016787">
    <property type="term" value="F:hydrolase activity"/>
    <property type="evidence" value="ECO:0007669"/>
    <property type="project" value="InterPro"/>
</dbReference>
<dbReference type="SUPFAM" id="SSF56300">
    <property type="entry name" value="Metallo-dependent phosphatases"/>
    <property type="match status" value="1"/>
</dbReference>
<dbReference type="Gene3D" id="3.60.21.10">
    <property type="match status" value="1"/>
</dbReference>
<dbReference type="InterPro" id="IPR013783">
    <property type="entry name" value="Ig-like_fold"/>
</dbReference>
<evidence type="ECO:0000313" key="6">
    <source>
        <dbReference type="Proteomes" id="UP000694480"/>
    </source>
</evidence>
<dbReference type="Pfam" id="PF00149">
    <property type="entry name" value="Metallophos"/>
    <property type="match status" value="1"/>
</dbReference>
<evidence type="ECO:0000259" key="3">
    <source>
        <dbReference type="Pfam" id="PF16370"/>
    </source>
</evidence>
<dbReference type="EMBL" id="JADKYY010000002">
    <property type="protein sequence ID" value="MBF5026655.1"/>
    <property type="molecule type" value="Genomic_DNA"/>
</dbReference>